<organism evidence="2 3">
    <name type="scientific">Lepidopterella palustris CBS 459.81</name>
    <dbReference type="NCBI Taxonomy" id="1314670"/>
    <lineage>
        <taxon>Eukaryota</taxon>
        <taxon>Fungi</taxon>
        <taxon>Dikarya</taxon>
        <taxon>Ascomycota</taxon>
        <taxon>Pezizomycotina</taxon>
        <taxon>Dothideomycetes</taxon>
        <taxon>Pleosporomycetidae</taxon>
        <taxon>Mytilinidiales</taxon>
        <taxon>Argynnaceae</taxon>
        <taxon>Lepidopterella</taxon>
    </lineage>
</organism>
<evidence type="ECO:0000313" key="3">
    <source>
        <dbReference type="Proteomes" id="UP000250266"/>
    </source>
</evidence>
<dbReference type="OrthoDB" id="5322539at2759"/>
<name>A0A8E2JBF6_9PEZI</name>
<feature type="transmembrane region" description="Helical" evidence="1">
    <location>
        <begin position="134"/>
        <end position="159"/>
    </location>
</feature>
<feature type="transmembrane region" description="Helical" evidence="1">
    <location>
        <begin position="76"/>
        <end position="101"/>
    </location>
</feature>
<reference evidence="2 3" key="1">
    <citation type="journal article" date="2016" name="Nat. Commun.">
        <title>Ectomycorrhizal ecology is imprinted in the genome of the dominant symbiotic fungus Cenococcum geophilum.</title>
        <authorList>
            <consortium name="DOE Joint Genome Institute"/>
            <person name="Peter M."/>
            <person name="Kohler A."/>
            <person name="Ohm R.A."/>
            <person name="Kuo A."/>
            <person name="Krutzmann J."/>
            <person name="Morin E."/>
            <person name="Arend M."/>
            <person name="Barry K.W."/>
            <person name="Binder M."/>
            <person name="Choi C."/>
            <person name="Clum A."/>
            <person name="Copeland A."/>
            <person name="Grisel N."/>
            <person name="Haridas S."/>
            <person name="Kipfer T."/>
            <person name="LaButti K."/>
            <person name="Lindquist E."/>
            <person name="Lipzen A."/>
            <person name="Maire R."/>
            <person name="Meier B."/>
            <person name="Mihaltcheva S."/>
            <person name="Molinier V."/>
            <person name="Murat C."/>
            <person name="Poggeler S."/>
            <person name="Quandt C.A."/>
            <person name="Sperisen C."/>
            <person name="Tritt A."/>
            <person name="Tisserant E."/>
            <person name="Crous P.W."/>
            <person name="Henrissat B."/>
            <person name="Nehls U."/>
            <person name="Egli S."/>
            <person name="Spatafora J.W."/>
            <person name="Grigoriev I.V."/>
            <person name="Martin F.M."/>
        </authorList>
    </citation>
    <scope>NUCLEOTIDE SEQUENCE [LARGE SCALE GENOMIC DNA]</scope>
    <source>
        <strain evidence="2 3">CBS 459.81</strain>
    </source>
</reference>
<keyword evidence="3" id="KW-1185">Reference proteome</keyword>
<keyword evidence="1" id="KW-0472">Membrane</keyword>
<feature type="transmembrane region" description="Helical" evidence="1">
    <location>
        <begin position="34"/>
        <end position="55"/>
    </location>
</feature>
<evidence type="ECO:0000313" key="2">
    <source>
        <dbReference type="EMBL" id="OCK76445.1"/>
    </source>
</evidence>
<gene>
    <name evidence="2" type="ORF">K432DRAFT_437053</name>
</gene>
<dbReference type="AlphaFoldDB" id="A0A8E2JBF6"/>
<evidence type="ECO:0000256" key="1">
    <source>
        <dbReference type="SAM" id="Phobius"/>
    </source>
</evidence>
<feature type="transmembrane region" description="Helical" evidence="1">
    <location>
        <begin position="524"/>
        <end position="548"/>
    </location>
</feature>
<dbReference type="PANTHER" id="PTHR35041:SF6">
    <property type="entry name" value="FORMYLMETHIONINE DEFORMYLASE-LIKE PROTEIN-RELATED"/>
    <property type="match status" value="1"/>
</dbReference>
<accession>A0A8E2JBF6</accession>
<sequence length="628" mass="68761">MANYSQLQPIELRRPQDAKKTKESGLLRRGINGIHWKVPSIMIASALAGIIFAIGHHVFYSHYNGKIANNEREQRFIISAGTSFAFLVKMFLAIATGTAYVQNFWRSVKRLPNSISHIDALYSVLRNPMSFWDLGIWGSLLVLAVLALVTWCIPIAAIVTPGTMTVQLQLRESFALTNPPQLPESWSGNQTYAASQIDDTVAWRSTGPMWCGQVVSGPKSELLRIALASATQQSIIPVTPPTQNSTYPIQLFGPAIQCDVASTADTLAFNASLTQGYNDGSFFTHQERFFVSNMSLKYNAWVPHQILLPNGTLTGQSYNLSNPDWNNSTSIETGPATINGSIAGPVINQPANQSSPAATDGSTLYIYMPSNAESMDMVLLTCKLHNASYGLEFHSDNSDKSVRINSVTVNEYILPFGQWIDCINPDYKSQSYNAMMWAFNKIMVGHGTFGDSYSEIMYTNTMIGATTLGQYLSGAKPATNAAVKFGVEQLFQNMTVSILPANETPQVNTTIQASVNVFVYRPTYLYIAYGTSIACMLACVTLGCVALLQNNCSYTDDFSTVLRTTRCQDLDEIVPHTARGGADPLPRSMKEIKLRLITDGGVEGDGFALDRERAASTPNIATDENVEP</sequence>
<protein>
    <submittedName>
        <fullName evidence="2">Uncharacterized protein</fullName>
    </submittedName>
</protein>
<dbReference type="EMBL" id="KV745211">
    <property type="protein sequence ID" value="OCK76445.1"/>
    <property type="molecule type" value="Genomic_DNA"/>
</dbReference>
<keyword evidence="1" id="KW-1133">Transmembrane helix</keyword>
<keyword evidence="1" id="KW-0812">Transmembrane</keyword>
<dbReference type="Proteomes" id="UP000250266">
    <property type="component" value="Unassembled WGS sequence"/>
</dbReference>
<proteinExistence type="predicted"/>
<dbReference type="PANTHER" id="PTHR35041">
    <property type="entry name" value="MEDIATOR OF RNA POLYMERASE II TRANSCRIPTION SUBUNIT 1"/>
    <property type="match status" value="1"/>
</dbReference>